<feature type="non-terminal residue" evidence="14">
    <location>
        <position position="1"/>
    </location>
</feature>
<dbReference type="Gene3D" id="3.40.50.620">
    <property type="entry name" value="HUPs"/>
    <property type="match status" value="1"/>
</dbReference>
<dbReference type="GO" id="GO:0005737">
    <property type="term" value="C:cytoplasm"/>
    <property type="evidence" value="ECO:0007669"/>
    <property type="project" value="InterPro"/>
</dbReference>
<dbReference type="EMBL" id="VOFY01000013">
    <property type="protein sequence ID" value="KAA8586493.1"/>
    <property type="molecule type" value="Genomic_DNA"/>
</dbReference>
<evidence type="ECO:0000256" key="6">
    <source>
        <dbReference type="ARBA" id="ARBA00022840"/>
    </source>
</evidence>
<evidence type="ECO:0000256" key="8">
    <source>
        <dbReference type="ARBA" id="ARBA00023146"/>
    </source>
</evidence>
<evidence type="ECO:0000256" key="7">
    <source>
        <dbReference type="ARBA" id="ARBA00022917"/>
    </source>
</evidence>
<dbReference type="InterPro" id="IPR036695">
    <property type="entry name" value="Arg-tRNA-synth_N_sf"/>
</dbReference>
<dbReference type="Pfam" id="PF03485">
    <property type="entry name" value="Arg_tRNA_synt_N"/>
    <property type="match status" value="1"/>
</dbReference>
<gene>
    <name evidence="14" type="ORF">FQN60_000329</name>
</gene>
<reference evidence="14 15" key="1">
    <citation type="submission" date="2019-08" db="EMBL/GenBank/DDBJ databases">
        <title>A chromosome-level genome assembly, high-density linkage maps, and genome scans reveal the genomic architecture of hybrid incompatibilities underlying speciation via character displacement in darters (Percidae: Etheostominae).</title>
        <authorList>
            <person name="Moran R.L."/>
            <person name="Catchen J.M."/>
            <person name="Fuller R.C."/>
        </authorList>
    </citation>
    <scope>NUCLEOTIDE SEQUENCE [LARGE SCALE GENOMIC DNA]</scope>
    <source>
        <strain evidence="14">EspeVRDwgs_2016</strain>
        <tissue evidence="14">Muscle</tissue>
    </source>
</reference>
<dbReference type="PROSITE" id="PS00178">
    <property type="entry name" value="AA_TRNA_LIGASE_I"/>
    <property type="match status" value="1"/>
</dbReference>
<evidence type="ECO:0000256" key="1">
    <source>
        <dbReference type="ARBA" id="ARBA00005594"/>
    </source>
</evidence>
<evidence type="ECO:0000256" key="4">
    <source>
        <dbReference type="ARBA" id="ARBA00022598"/>
    </source>
</evidence>
<dbReference type="InterPro" id="IPR035684">
    <property type="entry name" value="ArgRS_core"/>
</dbReference>
<dbReference type="InterPro" id="IPR001278">
    <property type="entry name" value="Arg-tRNA-ligase"/>
</dbReference>
<dbReference type="SUPFAM" id="SSF52374">
    <property type="entry name" value="Nucleotidylyl transferase"/>
    <property type="match status" value="1"/>
</dbReference>
<keyword evidence="5 11" id="KW-0547">Nucleotide-binding</keyword>
<evidence type="ECO:0000256" key="10">
    <source>
        <dbReference type="ARBA" id="ARBA00049339"/>
    </source>
</evidence>
<dbReference type="GO" id="GO:0006420">
    <property type="term" value="P:arginyl-tRNA aminoacylation"/>
    <property type="evidence" value="ECO:0007669"/>
    <property type="project" value="InterPro"/>
</dbReference>
<dbReference type="Pfam" id="PF00750">
    <property type="entry name" value="tRNA-synt_1d"/>
    <property type="match status" value="1"/>
</dbReference>
<dbReference type="Proteomes" id="UP000327493">
    <property type="component" value="Chromosome 13"/>
</dbReference>
<dbReference type="InterPro" id="IPR014729">
    <property type="entry name" value="Rossmann-like_a/b/a_fold"/>
</dbReference>
<evidence type="ECO:0000256" key="2">
    <source>
        <dbReference type="ARBA" id="ARBA00012837"/>
    </source>
</evidence>
<dbReference type="PANTHER" id="PTHR11956">
    <property type="entry name" value="ARGINYL-TRNA SYNTHETASE"/>
    <property type="match status" value="1"/>
</dbReference>
<dbReference type="InterPro" id="IPR001412">
    <property type="entry name" value="aa-tRNA-synth_I_CS"/>
</dbReference>
<dbReference type="SUPFAM" id="SSF55190">
    <property type="entry name" value="Arginyl-tRNA synthetase (ArgRS), N-terminal 'additional' domain"/>
    <property type="match status" value="1"/>
</dbReference>
<dbReference type="GO" id="GO:0004814">
    <property type="term" value="F:arginine-tRNA ligase activity"/>
    <property type="evidence" value="ECO:0007669"/>
    <property type="project" value="UniProtKB-EC"/>
</dbReference>
<evidence type="ECO:0000259" key="13">
    <source>
        <dbReference type="SMART" id="SM01016"/>
    </source>
</evidence>
<sequence length="278" mass="31056">EREIRSLSAEIESLKNPQNLSPSPRLDELRDENAKLKYRLNILKRGLQEERTPPCSKSMVNINLRLQEVFGEAIRASCPELANPPLSVAPNQQAKFGDYQCNSAMAMAQMLKAKGIKTNPREIAVKIIQNLPDNELIQKTEIAGPGTETKDIRVTAVLTGSVSRFINVHLKRTIVSKLLSNLLINGVQPPPLSSKKKVVVDFSSPNIAKEMHVGHLRSTIIGESMCRLFEFLGYDVVRLNHVGDWGTQFGMLIAHLQDKFPDYRTSSPPIGDLQAFYK</sequence>
<dbReference type="EC" id="6.1.1.19" evidence="2"/>
<evidence type="ECO:0000256" key="12">
    <source>
        <dbReference type="SAM" id="MobiDB-lite"/>
    </source>
</evidence>
<proteinExistence type="inferred from homology"/>
<dbReference type="SMART" id="SM01016">
    <property type="entry name" value="Arg_tRNA_synt_N"/>
    <property type="match status" value="1"/>
</dbReference>
<dbReference type="AlphaFoldDB" id="A0A5J5D005"/>
<dbReference type="Gene3D" id="3.30.1360.70">
    <property type="entry name" value="Arginyl tRNA synthetase N-terminal domain"/>
    <property type="match status" value="1"/>
</dbReference>
<accession>A0A5J5D005</accession>
<evidence type="ECO:0000256" key="5">
    <source>
        <dbReference type="ARBA" id="ARBA00022741"/>
    </source>
</evidence>
<keyword evidence="15" id="KW-1185">Reference proteome</keyword>
<dbReference type="GO" id="GO:0005524">
    <property type="term" value="F:ATP binding"/>
    <property type="evidence" value="ECO:0007669"/>
    <property type="project" value="UniProtKB-KW"/>
</dbReference>
<evidence type="ECO:0000256" key="9">
    <source>
        <dbReference type="ARBA" id="ARBA00033033"/>
    </source>
</evidence>
<organism evidence="14 15">
    <name type="scientific">Etheostoma spectabile</name>
    <name type="common">orangethroat darter</name>
    <dbReference type="NCBI Taxonomy" id="54343"/>
    <lineage>
        <taxon>Eukaryota</taxon>
        <taxon>Metazoa</taxon>
        <taxon>Chordata</taxon>
        <taxon>Craniata</taxon>
        <taxon>Vertebrata</taxon>
        <taxon>Euteleostomi</taxon>
        <taxon>Actinopterygii</taxon>
        <taxon>Neopterygii</taxon>
        <taxon>Teleostei</taxon>
        <taxon>Neoteleostei</taxon>
        <taxon>Acanthomorphata</taxon>
        <taxon>Eupercaria</taxon>
        <taxon>Perciformes</taxon>
        <taxon>Percoidei</taxon>
        <taxon>Percidae</taxon>
        <taxon>Etheostomatinae</taxon>
        <taxon>Etheostoma</taxon>
    </lineage>
</organism>
<evidence type="ECO:0000256" key="11">
    <source>
        <dbReference type="RuleBase" id="RU363038"/>
    </source>
</evidence>
<keyword evidence="7 11" id="KW-0648">Protein biosynthesis</keyword>
<evidence type="ECO:0000313" key="14">
    <source>
        <dbReference type="EMBL" id="KAA8586493.1"/>
    </source>
</evidence>
<dbReference type="InterPro" id="IPR005148">
    <property type="entry name" value="Arg-tRNA-synth_N"/>
</dbReference>
<evidence type="ECO:0000256" key="3">
    <source>
        <dbReference type="ARBA" id="ARBA00022171"/>
    </source>
</evidence>
<protein>
    <recommendedName>
        <fullName evidence="3">Arginine--tRNA ligase, cytoplasmic</fullName>
        <ecNumber evidence="2">6.1.1.19</ecNumber>
    </recommendedName>
    <alternativeName>
        <fullName evidence="9">Arginyl-tRNA synthetase</fullName>
    </alternativeName>
</protein>
<feature type="non-terminal residue" evidence="14">
    <location>
        <position position="278"/>
    </location>
</feature>
<keyword evidence="4 11" id="KW-0436">Ligase</keyword>
<keyword evidence="8 11" id="KW-0030">Aminoacyl-tRNA synthetase</keyword>
<feature type="domain" description="Arginyl tRNA synthetase N-terminal" evidence="13">
    <location>
        <begin position="64"/>
        <end position="170"/>
    </location>
</feature>
<feature type="region of interest" description="Disordered" evidence="12">
    <location>
        <begin position="1"/>
        <end position="26"/>
    </location>
</feature>
<comment type="similarity">
    <text evidence="1 11">Belongs to the class-I aminoacyl-tRNA synthetase family.</text>
</comment>
<evidence type="ECO:0000313" key="15">
    <source>
        <dbReference type="Proteomes" id="UP000327493"/>
    </source>
</evidence>
<comment type="caution">
    <text evidence="14">The sequence shown here is derived from an EMBL/GenBank/DDBJ whole genome shotgun (WGS) entry which is preliminary data.</text>
</comment>
<name>A0A5J5D005_9PERO</name>
<dbReference type="PANTHER" id="PTHR11956:SF5">
    <property type="entry name" value="ARGININE--TRNA LIGASE, CYTOPLASMIC"/>
    <property type="match status" value="1"/>
</dbReference>
<dbReference type="PRINTS" id="PR01038">
    <property type="entry name" value="TRNASYNTHARG"/>
</dbReference>
<dbReference type="FunFam" id="3.30.1360.70:FF:000002">
    <property type="entry name" value="arginine--tRNA ligase, cytoplasmic"/>
    <property type="match status" value="1"/>
</dbReference>
<keyword evidence="6 11" id="KW-0067">ATP-binding</keyword>
<comment type="catalytic activity">
    <reaction evidence="10">
        <text>tRNA(Arg) + L-arginine + ATP = L-arginyl-tRNA(Arg) + AMP + diphosphate</text>
        <dbReference type="Rhea" id="RHEA:20301"/>
        <dbReference type="Rhea" id="RHEA-COMP:9658"/>
        <dbReference type="Rhea" id="RHEA-COMP:9673"/>
        <dbReference type="ChEBI" id="CHEBI:30616"/>
        <dbReference type="ChEBI" id="CHEBI:32682"/>
        <dbReference type="ChEBI" id="CHEBI:33019"/>
        <dbReference type="ChEBI" id="CHEBI:78442"/>
        <dbReference type="ChEBI" id="CHEBI:78513"/>
        <dbReference type="ChEBI" id="CHEBI:456215"/>
        <dbReference type="EC" id="6.1.1.19"/>
    </reaction>
</comment>